<evidence type="ECO:0000313" key="1">
    <source>
        <dbReference type="EMBL" id="CAD1531741.1"/>
    </source>
</evidence>
<dbReference type="AlphaFoldDB" id="A0A6V7I279"/>
<protein>
    <submittedName>
        <fullName evidence="1">Uncharacterized protein</fullName>
    </submittedName>
</protein>
<gene>
    <name evidence="1" type="ORF">BBRV_LOCUS9173</name>
</gene>
<reference evidence="1" key="1">
    <citation type="submission" date="2020-07" db="EMBL/GenBank/DDBJ databases">
        <authorList>
            <person name="Ferguson B K."/>
        </authorList>
    </citation>
    <scope>NUCLEOTIDE SEQUENCE</scope>
    <source>
        <strain evidence="1">L06</strain>
    </source>
</reference>
<name>A0A6V7I279_9HYME</name>
<sequence length="80" mass="9206">MIVSHTFFIIITDPLPNVVEKELFHGFPYHRLTCSNNFGAHIIHILRTNIYSLTIPRELQSTSLIFKLTLPTRNVTNLSV</sequence>
<proteinExistence type="predicted"/>
<organism evidence="1">
    <name type="scientific">Bracon brevicornis</name>
    <dbReference type="NCBI Taxonomy" id="1563983"/>
    <lineage>
        <taxon>Eukaryota</taxon>
        <taxon>Metazoa</taxon>
        <taxon>Ecdysozoa</taxon>
        <taxon>Arthropoda</taxon>
        <taxon>Hexapoda</taxon>
        <taxon>Insecta</taxon>
        <taxon>Pterygota</taxon>
        <taxon>Neoptera</taxon>
        <taxon>Endopterygota</taxon>
        <taxon>Hymenoptera</taxon>
        <taxon>Apocrita</taxon>
        <taxon>Ichneumonoidea</taxon>
        <taxon>Braconidae</taxon>
        <taxon>Braconinae</taxon>
        <taxon>Bracon</taxon>
    </lineage>
</organism>
<accession>A0A6V7I279</accession>
<dbReference type="EMBL" id="CADCXW020000001">
    <property type="protein sequence ID" value="CAD1531741.1"/>
    <property type="molecule type" value="Genomic_DNA"/>
</dbReference>